<keyword evidence="2" id="KW-0053">Apoptosis</keyword>
<dbReference type="Gene3D" id="1.10.1170.10">
    <property type="entry name" value="Inhibitor Of Apoptosis Protein (2mihbC-IAP-1), Chain A"/>
    <property type="match status" value="2"/>
</dbReference>
<protein>
    <submittedName>
        <fullName evidence="9">Baculoviral IAP repeat-containing protein 7</fullName>
    </submittedName>
</protein>
<dbReference type="Pfam" id="PF00653">
    <property type="entry name" value="BIR"/>
    <property type="match status" value="2"/>
</dbReference>
<dbReference type="GO" id="GO:0008270">
    <property type="term" value="F:zinc ion binding"/>
    <property type="evidence" value="ECO:0007669"/>
    <property type="project" value="UniProtKB-KW"/>
</dbReference>
<dbReference type="FunFam" id="1.10.1170.10:FF:000003">
    <property type="entry name" value="E3 ubiquitin-protein ligase XIAP"/>
    <property type="match status" value="1"/>
</dbReference>
<dbReference type="FunFam" id="1.10.1170.10:FF:000002">
    <property type="entry name" value="Baculoviral IAP repeat containing 7"/>
    <property type="match status" value="1"/>
</dbReference>
<name>A0A210Q2V4_MIZYE</name>
<dbReference type="PROSITE" id="PS50089">
    <property type="entry name" value="ZF_RING_2"/>
    <property type="match status" value="1"/>
</dbReference>
<dbReference type="GO" id="GO:0005737">
    <property type="term" value="C:cytoplasm"/>
    <property type="evidence" value="ECO:0007669"/>
    <property type="project" value="TreeGrafter"/>
</dbReference>
<dbReference type="STRING" id="6573.A0A210Q2V4"/>
<dbReference type="SMART" id="SM00238">
    <property type="entry name" value="BIR"/>
    <property type="match status" value="2"/>
</dbReference>
<evidence type="ECO:0000313" key="10">
    <source>
        <dbReference type="Proteomes" id="UP000242188"/>
    </source>
</evidence>
<dbReference type="InterPro" id="IPR001370">
    <property type="entry name" value="BIR_rpt"/>
</dbReference>
<feature type="region of interest" description="Disordered" evidence="7">
    <location>
        <begin position="102"/>
        <end position="135"/>
    </location>
</feature>
<dbReference type="InterPro" id="IPR001841">
    <property type="entry name" value="Znf_RING"/>
</dbReference>
<sequence>MWEEIQNESSHIRKELMHVEWARLKTYSCFRFTMDVSIIQLARAGFFLSGNNCVTCYSCDVTRTSWDDNEDPNNYHQRVSPACHYVTGLNSINIPIARSPEVAEEPEATGSDNSTDGPRVSNKHNGNQSDCPQQHREISRHMSGVTEDTATEGNQTPTQTDVATNGHDVVDQQHTPEFRHGRDVPNCPTSHPVDRLNVNFSKPKYPAYAVLSVREATYDAWPQHLPQTREQMAGAGFVFTGHADYTRCFFCGGGLRNWEPGDDPWTEHARWFPRCMYLLQNKGEDFVRTVKQLSSASPDNCNNGQHEATDTQKSRSETGTDMLKSAAVQSVLYMGHSTAIVERAVYSLVNHKSLRDIEAAELLDEVFRLQEAEDDSDLSSPVSIQETITLNSVTRGMSSDPEETETQLLMLEYQKLKDMSLCKVCGDTEVAIVFLPCGHFVCCSQCAPAMTKCPACKVIIQASVKAWLV</sequence>
<evidence type="ECO:0000256" key="6">
    <source>
        <dbReference type="PROSITE-ProRule" id="PRU00175"/>
    </source>
</evidence>
<feature type="compositionally biased region" description="Polar residues" evidence="7">
    <location>
        <begin position="294"/>
        <end position="306"/>
    </location>
</feature>
<reference evidence="9 10" key="1">
    <citation type="journal article" date="2017" name="Nat. Ecol. Evol.">
        <title>Scallop genome provides insights into evolution of bilaterian karyotype and development.</title>
        <authorList>
            <person name="Wang S."/>
            <person name="Zhang J."/>
            <person name="Jiao W."/>
            <person name="Li J."/>
            <person name="Xun X."/>
            <person name="Sun Y."/>
            <person name="Guo X."/>
            <person name="Huan P."/>
            <person name="Dong B."/>
            <person name="Zhang L."/>
            <person name="Hu X."/>
            <person name="Sun X."/>
            <person name="Wang J."/>
            <person name="Zhao C."/>
            <person name="Wang Y."/>
            <person name="Wang D."/>
            <person name="Huang X."/>
            <person name="Wang R."/>
            <person name="Lv J."/>
            <person name="Li Y."/>
            <person name="Zhang Z."/>
            <person name="Liu B."/>
            <person name="Lu W."/>
            <person name="Hui Y."/>
            <person name="Liang J."/>
            <person name="Zhou Z."/>
            <person name="Hou R."/>
            <person name="Li X."/>
            <person name="Liu Y."/>
            <person name="Li H."/>
            <person name="Ning X."/>
            <person name="Lin Y."/>
            <person name="Zhao L."/>
            <person name="Xing Q."/>
            <person name="Dou J."/>
            <person name="Li Y."/>
            <person name="Mao J."/>
            <person name="Guo H."/>
            <person name="Dou H."/>
            <person name="Li T."/>
            <person name="Mu C."/>
            <person name="Jiang W."/>
            <person name="Fu Q."/>
            <person name="Fu X."/>
            <person name="Miao Y."/>
            <person name="Liu J."/>
            <person name="Yu Q."/>
            <person name="Li R."/>
            <person name="Liao H."/>
            <person name="Li X."/>
            <person name="Kong Y."/>
            <person name="Jiang Z."/>
            <person name="Chourrout D."/>
            <person name="Li R."/>
            <person name="Bao Z."/>
        </authorList>
    </citation>
    <scope>NUCLEOTIDE SEQUENCE [LARGE SCALE GENOMIC DNA]</scope>
    <source>
        <strain evidence="9 10">PY_sf001</strain>
    </source>
</reference>
<evidence type="ECO:0000256" key="1">
    <source>
        <dbReference type="ARBA" id="ARBA00006672"/>
    </source>
</evidence>
<evidence type="ECO:0000256" key="3">
    <source>
        <dbReference type="ARBA" id="ARBA00022723"/>
    </source>
</evidence>
<evidence type="ECO:0000256" key="7">
    <source>
        <dbReference type="SAM" id="MobiDB-lite"/>
    </source>
</evidence>
<proteinExistence type="inferred from homology"/>
<dbReference type="Proteomes" id="UP000242188">
    <property type="component" value="Unassembled WGS sequence"/>
</dbReference>
<dbReference type="EMBL" id="NEDP02005172">
    <property type="protein sequence ID" value="OWF43066.1"/>
    <property type="molecule type" value="Genomic_DNA"/>
</dbReference>
<organism evidence="9 10">
    <name type="scientific">Mizuhopecten yessoensis</name>
    <name type="common">Japanese scallop</name>
    <name type="synonym">Patinopecten yessoensis</name>
    <dbReference type="NCBI Taxonomy" id="6573"/>
    <lineage>
        <taxon>Eukaryota</taxon>
        <taxon>Metazoa</taxon>
        <taxon>Spiralia</taxon>
        <taxon>Lophotrochozoa</taxon>
        <taxon>Mollusca</taxon>
        <taxon>Bivalvia</taxon>
        <taxon>Autobranchia</taxon>
        <taxon>Pteriomorphia</taxon>
        <taxon>Pectinida</taxon>
        <taxon>Pectinoidea</taxon>
        <taxon>Pectinidae</taxon>
        <taxon>Mizuhopecten</taxon>
    </lineage>
</organism>
<dbReference type="PANTHER" id="PTHR10044">
    <property type="entry name" value="INHIBITOR OF APOPTOSIS"/>
    <property type="match status" value="1"/>
</dbReference>
<keyword evidence="10" id="KW-1185">Reference proteome</keyword>
<dbReference type="PROSITE" id="PS50143">
    <property type="entry name" value="BIR_REPEAT_2"/>
    <property type="match status" value="2"/>
</dbReference>
<keyword evidence="5" id="KW-0862">Zinc</keyword>
<dbReference type="GO" id="GO:0005634">
    <property type="term" value="C:nucleus"/>
    <property type="evidence" value="ECO:0007669"/>
    <property type="project" value="TreeGrafter"/>
</dbReference>
<dbReference type="CDD" id="cd00022">
    <property type="entry name" value="BIR"/>
    <property type="match status" value="1"/>
</dbReference>
<evidence type="ECO:0000256" key="5">
    <source>
        <dbReference type="ARBA" id="ARBA00022833"/>
    </source>
</evidence>
<comment type="similarity">
    <text evidence="1">Belongs to the IAP family.</text>
</comment>
<feature type="domain" description="RING-type" evidence="8">
    <location>
        <begin position="422"/>
        <end position="457"/>
    </location>
</feature>
<dbReference type="PROSITE" id="PS01282">
    <property type="entry name" value="BIR_REPEAT_1"/>
    <property type="match status" value="1"/>
</dbReference>
<accession>A0A210Q2V4</accession>
<dbReference type="OrthoDB" id="4034597at2759"/>
<dbReference type="AlphaFoldDB" id="A0A210Q2V4"/>
<evidence type="ECO:0000259" key="8">
    <source>
        <dbReference type="PROSITE" id="PS50089"/>
    </source>
</evidence>
<dbReference type="InterPro" id="IPR050784">
    <property type="entry name" value="IAP"/>
</dbReference>
<feature type="region of interest" description="Disordered" evidence="7">
    <location>
        <begin position="146"/>
        <end position="165"/>
    </location>
</feature>
<gene>
    <name evidence="9" type="ORF">KP79_PYT01930</name>
</gene>
<dbReference type="InterPro" id="IPR013083">
    <property type="entry name" value="Znf_RING/FYVE/PHD"/>
</dbReference>
<evidence type="ECO:0000256" key="2">
    <source>
        <dbReference type="ARBA" id="ARBA00022703"/>
    </source>
</evidence>
<feature type="compositionally biased region" description="Polar residues" evidence="7">
    <location>
        <begin position="123"/>
        <end position="132"/>
    </location>
</feature>
<evidence type="ECO:0000313" key="9">
    <source>
        <dbReference type="EMBL" id="OWF43066.1"/>
    </source>
</evidence>
<comment type="caution">
    <text evidence="9">The sequence shown here is derived from an EMBL/GenBank/DDBJ whole genome shotgun (WGS) entry which is preliminary data.</text>
</comment>
<keyword evidence="3" id="KW-0479">Metal-binding</keyword>
<feature type="region of interest" description="Disordered" evidence="7">
    <location>
        <begin position="294"/>
        <end position="318"/>
    </location>
</feature>
<dbReference type="PANTHER" id="PTHR10044:SF179">
    <property type="entry name" value="BACULOVIRAL IAP REPEAT-CONTAINING PROTEIN 5"/>
    <property type="match status" value="1"/>
</dbReference>
<keyword evidence="4 6" id="KW-0863">Zinc-finger</keyword>
<dbReference type="GO" id="GO:0006915">
    <property type="term" value="P:apoptotic process"/>
    <property type="evidence" value="ECO:0007669"/>
    <property type="project" value="UniProtKB-KW"/>
</dbReference>
<dbReference type="Gene3D" id="3.30.40.10">
    <property type="entry name" value="Zinc/RING finger domain, C3HC4 (zinc finger)"/>
    <property type="match status" value="1"/>
</dbReference>
<evidence type="ECO:0000256" key="4">
    <source>
        <dbReference type="ARBA" id="ARBA00022771"/>
    </source>
</evidence>
<feature type="compositionally biased region" description="Polar residues" evidence="7">
    <location>
        <begin position="146"/>
        <end position="163"/>
    </location>
</feature>
<feature type="compositionally biased region" description="Basic and acidic residues" evidence="7">
    <location>
        <begin position="307"/>
        <end position="318"/>
    </location>
</feature>
<dbReference type="SUPFAM" id="SSF57924">
    <property type="entry name" value="Inhibitor of apoptosis (IAP) repeat"/>
    <property type="match status" value="2"/>
</dbReference>
<dbReference type="Pfam" id="PF13920">
    <property type="entry name" value="zf-C3HC4_3"/>
    <property type="match status" value="1"/>
</dbReference>